<comment type="similarity">
    <text evidence="3 13">Belongs to the cation transport ATPase (P-type) (TC 3.A.3) family. Type IV subfamily.</text>
</comment>
<dbReference type="InterPro" id="IPR036412">
    <property type="entry name" value="HAD-like_sf"/>
</dbReference>
<keyword evidence="4 13" id="KW-0812">Transmembrane</keyword>
<dbReference type="InterPro" id="IPR006539">
    <property type="entry name" value="P-type_ATPase_IV"/>
</dbReference>
<evidence type="ECO:0000256" key="12">
    <source>
        <dbReference type="ARBA" id="ARBA00034036"/>
    </source>
</evidence>
<dbReference type="GO" id="GO:0005524">
    <property type="term" value="F:ATP binding"/>
    <property type="evidence" value="ECO:0007669"/>
    <property type="project" value="UniProtKB-UniRule"/>
</dbReference>
<dbReference type="InterPro" id="IPR023299">
    <property type="entry name" value="ATPase_P-typ_cyto_dom_N"/>
</dbReference>
<evidence type="ECO:0000256" key="11">
    <source>
        <dbReference type="ARBA" id="ARBA00023136"/>
    </source>
</evidence>
<dbReference type="Gene3D" id="3.40.1110.10">
    <property type="entry name" value="Calcium-transporting ATPase, cytoplasmic domain N"/>
    <property type="match status" value="1"/>
</dbReference>
<proteinExistence type="inferred from homology"/>
<evidence type="ECO:0000313" key="18">
    <source>
        <dbReference type="Proteomes" id="UP000007797"/>
    </source>
</evidence>
<comment type="subcellular location">
    <subcellularLocation>
        <location evidence="2">Endomembrane system</location>
    </subcellularLocation>
    <subcellularLocation>
        <location evidence="1 13">Membrane</location>
        <topology evidence="1 13">Multi-pass membrane protein</topology>
    </subcellularLocation>
</comment>
<protein>
    <recommendedName>
        <fullName evidence="13">Phospholipid-transporting ATPase</fullName>
        <ecNumber evidence="13">7.6.2.1</ecNumber>
    </recommendedName>
</protein>
<dbReference type="GO" id="GO:0045332">
    <property type="term" value="P:phospholipid translocation"/>
    <property type="evidence" value="ECO:0007669"/>
    <property type="project" value="TreeGrafter"/>
</dbReference>
<dbReference type="GO" id="GO:0000287">
    <property type="term" value="F:magnesium ion binding"/>
    <property type="evidence" value="ECO:0007669"/>
    <property type="project" value="UniProtKB-UniRule"/>
</dbReference>
<dbReference type="NCBIfam" id="TIGR01652">
    <property type="entry name" value="ATPase-Plipid"/>
    <property type="match status" value="1"/>
</dbReference>
<dbReference type="RefSeq" id="XP_004354094.1">
    <property type="nucleotide sequence ID" value="XM_004354042.1"/>
</dbReference>
<keyword evidence="11 13" id="KW-0472">Membrane</keyword>
<evidence type="ECO:0000256" key="6">
    <source>
        <dbReference type="ARBA" id="ARBA00022741"/>
    </source>
</evidence>
<feature type="transmembrane region" description="Helical" evidence="13">
    <location>
        <begin position="811"/>
        <end position="833"/>
    </location>
</feature>
<name>F4Q9I3_CACFS</name>
<keyword evidence="7 13" id="KW-0067">ATP-binding</keyword>
<dbReference type="Pfam" id="PF16212">
    <property type="entry name" value="PhoLip_ATPase_C"/>
    <property type="match status" value="1"/>
</dbReference>
<evidence type="ECO:0000259" key="15">
    <source>
        <dbReference type="Pfam" id="PF16209"/>
    </source>
</evidence>
<dbReference type="SUPFAM" id="SSF81665">
    <property type="entry name" value="Calcium ATPase, transmembrane domain M"/>
    <property type="match status" value="1"/>
</dbReference>
<dbReference type="SUPFAM" id="SSF81653">
    <property type="entry name" value="Calcium ATPase, transduction domain A"/>
    <property type="match status" value="1"/>
</dbReference>
<evidence type="ECO:0000259" key="14">
    <source>
        <dbReference type="Pfam" id="PF00122"/>
    </source>
</evidence>
<dbReference type="STRING" id="1054147.F4Q9I3"/>
<feature type="transmembrane region" description="Helical" evidence="13">
    <location>
        <begin position="66"/>
        <end position="84"/>
    </location>
</feature>
<evidence type="ECO:0000256" key="4">
    <source>
        <dbReference type="ARBA" id="ARBA00022692"/>
    </source>
</evidence>
<dbReference type="EC" id="7.6.2.1" evidence="13"/>
<feature type="domain" description="P-type ATPase A" evidence="14">
    <location>
        <begin position="124"/>
        <end position="181"/>
    </location>
</feature>
<dbReference type="InterPro" id="IPR032630">
    <property type="entry name" value="P_typ_ATPase_c"/>
</dbReference>
<dbReference type="NCBIfam" id="TIGR01494">
    <property type="entry name" value="ATPase_P-type"/>
    <property type="match status" value="2"/>
</dbReference>
<feature type="transmembrane region" description="Helical" evidence="13">
    <location>
        <begin position="918"/>
        <end position="936"/>
    </location>
</feature>
<evidence type="ECO:0000256" key="13">
    <source>
        <dbReference type="RuleBase" id="RU362033"/>
    </source>
</evidence>
<dbReference type="InterPro" id="IPR001757">
    <property type="entry name" value="P_typ_ATPase"/>
</dbReference>
<dbReference type="OrthoDB" id="377733at2759"/>
<comment type="catalytic activity">
    <reaction evidence="12 13">
        <text>ATP + H2O + phospholipidSide 1 = ADP + phosphate + phospholipidSide 2.</text>
        <dbReference type="EC" id="7.6.2.1"/>
    </reaction>
</comment>
<dbReference type="InterPro" id="IPR023214">
    <property type="entry name" value="HAD_sf"/>
</dbReference>
<keyword evidence="5" id="KW-0479">Metal-binding</keyword>
<evidence type="ECO:0000313" key="17">
    <source>
        <dbReference type="EMBL" id="EGG15352.1"/>
    </source>
</evidence>
<dbReference type="Gene3D" id="2.70.150.10">
    <property type="entry name" value="Calcium-transporting ATPase, cytoplasmic transduction domain A"/>
    <property type="match status" value="1"/>
</dbReference>
<keyword evidence="8 13" id="KW-0460">Magnesium</keyword>
<evidence type="ECO:0000256" key="8">
    <source>
        <dbReference type="ARBA" id="ARBA00022842"/>
    </source>
</evidence>
<evidence type="ECO:0000256" key="2">
    <source>
        <dbReference type="ARBA" id="ARBA00004308"/>
    </source>
</evidence>
<evidence type="ECO:0000256" key="9">
    <source>
        <dbReference type="ARBA" id="ARBA00022967"/>
    </source>
</evidence>
<dbReference type="InterPro" id="IPR059000">
    <property type="entry name" value="ATPase_P-type_domA"/>
</dbReference>
<dbReference type="SUPFAM" id="SSF81660">
    <property type="entry name" value="Metal cation-transporting ATPase, ATP-binding domain N"/>
    <property type="match status" value="1"/>
</dbReference>
<evidence type="ECO:0000256" key="10">
    <source>
        <dbReference type="ARBA" id="ARBA00022989"/>
    </source>
</evidence>
<evidence type="ECO:0000256" key="7">
    <source>
        <dbReference type="ARBA" id="ARBA00022840"/>
    </source>
</evidence>
<accession>F4Q9I3</accession>
<dbReference type="SUPFAM" id="SSF56784">
    <property type="entry name" value="HAD-like"/>
    <property type="match status" value="1"/>
</dbReference>
<dbReference type="GO" id="GO:0140326">
    <property type="term" value="F:ATPase-coupled intramembrane lipid transporter activity"/>
    <property type="evidence" value="ECO:0007669"/>
    <property type="project" value="UniProtKB-EC"/>
</dbReference>
<dbReference type="Pfam" id="PF13246">
    <property type="entry name" value="Cation_ATPase"/>
    <property type="match status" value="1"/>
</dbReference>
<dbReference type="EMBL" id="GL883026">
    <property type="protein sequence ID" value="EGG15352.1"/>
    <property type="molecule type" value="Genomic_DNA"/>
</dbReference>
<feature type="domain" description="P-type ATPase N-terminal" evidence="15">
    <location>
        <begin position="22"/>
        <end position="89"/>
    </location>
</feature>
<keyword evidence="18" id="KW-1185">Reference proteome</keyword>
<keyword evidence="10 13" id="KW-1133">Transmembrane helix</keyword>
<feature type="transmembrane region" description="Helical" evidence="13">
    <location>
        <begin position="761"/>
        <end position="781"/>
    </location>
</feature>
<dbReference type="Gene3D" id="3.40.50.1000">
    <property type="entry name" value="HAD superfamily/HAD-like"/>
    <property type="match status" value="1"/>
</dbReference>
<keyword evidence="9 13" id="KW-1278">Translocase</keyword>
<dbReference type="PANTHER" id="PTHR24092">
    <property type="entry name" value="PROBABLE PHOSPHOLIPID-TRANSPORTING ATPASE"/>
    <property type="match status" value="1"/>
</dbReference>
<dbReference type="PANTHER" id="PTHR24092:SF218">
    <property type="entry name" value="PHOSPHOLIPID-TRANSPORTING ATPASE"/>
    <property type="match status" value="1"/>
</dbReference>
<dbReference type="GeneID" id="14867528"/>
<dbReference type="OMA" id="KMYYSRS"/>
<dbReference type="Proteomes" id="UP000007797">
    <property type="component" value="Unassembled WGS sequence"/>
</dbReference>
<sequence length="973" mass="110493">MSIFRRSKPKPENGVNNCYSIFLNDPKMTFTQGRKYPSNYIRTTKYTLLTFIPKNLFEQFRRMSNFYFLCVLVVQCIPQISPLIPLTSILPLSFVLLITAIKEALEDYGRYQSDQKNNREVYNIVKNGQLLPIYSKDLRVGDIVKISNTQRFPADMVLLASTNEEGLCYVETSNLDGETNLKVRKSLSETNGYQTLEEISTLRGSVVYETPNERLYRFNGRFVQQGQETSIVSLNHTMFLQRGSQLRNTKSVFAVCVYTGVDTKLYLNQQPPPSKFSTVERLLNRLILYTGTLTENDMRFCKCSVGLDVFDERENTGGLATSLAAQASVRSSRIQSFLRVLSLCHTVVSELEEATGNITYQSQSPDELALVQTARNNGYFFVNRKSDEIIVRENGVDTAYALLAILEFSSARRRMSVIVRTPEGGIKLLCKGADMAISCRLTSRDRHSYHEETLNYLKIFSREGLRTLMLAERDLTQDEFDEWKHSFLQATTSLDNREERVEAVCELIEKDMVLVGTTAIEDRLQCHVPETISYLLEAGMHIWVLTGDKQETAVNIGYSCRLFDPAMELIFVNTETSEECGQILDRYIALLPPEIEERTGLLGFIGGSSSSNNNKSAAPSNLPGALNDQVIAPQLQLEYGLVIDGNTLAFALADHKDKFLRLGRACKSVICCRVTPLQKALVVRVVKESEKKISLAIGDGANDVSMIQEAHVGIGIYGKEGTQAARASDYSIHQFSHLKRLLCVHGRFSSLFTGQTIFDSWIITFYNILFTSLPPFFYGLFERDIDEESIMENPQIYRRLQSSPLLTRRSFFLWIIAGIWHSLVVYFSVRFLFDNDIVNSNGLTAGIWSYGTLISTSSILIANLRMALEVRTWNIFTGIGLAISLLSYFVMLMFYAYFLPLSPNMYDIFSFELKTITFHLVIIISVFIALVPDFVIKYYKWQYHPLDVQILTERRGIKQDIQLTELSSKRAQA</sequence>
<dbReference type="KEGG" id="dfa:DFA_10186"/>
<dbReference type="AlphaFoldDB" id="F4Q9I3"/>
<feature type="transmembrane region" description="Helical" evidence="13">
    <location>
        <begin position="845"/>
        <end position="864"/>
    </location>
</feature>
<evidence type="ECO:0000256" key="5">
    <source>
        <dbReference type="ARBA" id="ARBA00022723"/>
    </source>
</evidence>
<evidence type="ECO:0000256" key="1">
    <source>
        <dbReference type="ARBA" id="ARBA00004141"/>
    </source>
</evidence>
<organism evidence="17 18">
    <name type="scientific">Cavenderia fasciculata</name>
    <name type="common">Slime mold</name>
    <name type="synonym">Dictyostelium fasciculatum</name>
    <dbReference type="NCBI Taxonomy" id="261658"/>
    <lineage>
        <taxon>Eukaryota</taxon>
        <taxon>Amoebozoa</taxon>
        <taxon>Evosea</taxon>
        <taxon>Eumycetozoa</taxon>
        <taxon>Dictyostelia</taxon>
        <taxon>Acytosteliales</taxon>
        <taxon>Cavenderiaceae</taxon>
        <taxon>Cavenderia</taxon>
    </lineage>
</organism>
<dbReference type="InterPro" id="IPR008250">
    <property type="entry name" value="ATPase_P-typ_transduc_dom_A_sf"/>
</dbReference>
<dbReference type="InterPro" id="IPR032631">
    <property type="entry name" value="P-type_ATPase_N"/>
</dbReference>
<evidence type="ECO:0000256" key="3">
    <source>
        <dbReference type="ARBA" id="ARBA00008109"/>
    </source>
</evidence>
<dbReference type="Pfam" id="PF00122">
    <property type="entry name" value="E1-E2_ATPase"/>
    <property type="match status" value="1"/>
</dbReference>
<dbReference type="GO" id="GO:0005886">
    <property type="term" value="C:plasma membrane"/>
    <property type="evidence" value="ECO:0007669"/>
    <property type="project" value="TreeGrafter"/>
</dbReference>
<dbReference type="GO" id="GO:0016887">
    <property type="term" value="F:ATP hydrolysis activity"/>
    <property type="evidence" value="ECO:0007669"/>
    <property type="project" value="InterPro"/>
</dbReference>
<feature type="transmembrane region" description="Helical" evidence="13">
    <location>
        <begin position="876"/>
        <end position="898"/>
    </location>
</feature>
<feature type="domain" description="P-type ATPase C-terminal" evidence="16">
    <location>
        <begin position="749"/>
        <end position="945"/>
    </location>
</feature>
<evidence type="ECO:0000259" key="16">
    <source>
        <dbReference type="Pfam" id="PF16212"/>
    </source>
</evidence>
<gene>
    <name evidence="17" type="ORF">DFA_10186</name>
</gene>
<reference evidence="18" key="1">
    <citation type="journal article" date="2011" name="Genome Res.">
        <title>Phylogeny-wide analysis of social amoeba genomes highlights ancient origins for complex intercellular communication.</title>
        <authorList>
            <person name="Heidel A.J."/>
            <person name="Lawal H.M."/>
            <person name="Felder M."/>
            <person name="Schilde C."/>
            <person name="Helps N.R."/>
            <person name="Tunggal B."/>
            <person name="Rivero F."/>
            <person name="John U."/>
            <person name="Schleicher M."/>
            <person name="Eichinger L."/>
            <person name="Platzer M."/>
            <person name="Noegel A.A."/>
            <person name="Schaap P."/>
            <person name="Gloeckner G."/>
        </authorList>
    </citation>
    <scope>NUCLEOTIDE SEQUENCE [LARGE SCALE GENOMIC DNA]</scope>
    <source>
        <strain evidence="18">SH3</strain>
    </source>
</reference>
<keyword evidence="6 13" id="KW-0547">Nucleotide-binding</keyword>
<dbReference type="InterPro" id="IPR023298">
    <property type="entry name" value="ATPase_P-typ_TM_dom_sf"/>
</dbReference>
<dbReference type="Pfam" id="PF16209">
    <property type="entry name" value="PhoLip_ATPase_N"/>
    <property type="match status" value="1"/>
</dbReference>
<dbReference type="FunFam" id="3.40.50.1000:FF:000014">
    <property type="entry name" value="Phospholipid-transporting ATPase"/>
    <property type="match status" value="1"/>
</dbReference>